<evidence type="ECO:0000256" key="1">
    <source>
        <dbReference type="SAM" id="SignalP"/>
    </source>
</evidence>
<sequence length="85" mass="9219">MRLLALAAAIALPTAALANDWDDQPITDAERASVMAALEAAGCTSPDSIERDDNGYDVDNARCGDGVYDIELDRDFTITERDRED</sequence>
<gene>
    <name evidence="3" type="ORF">ACFODU_03500</name>
</gene>
<dbReference type="EMBL" id="JBHRST010000004">
    <property type="protein sequence ID" value="MFC3096862.1"/>
    <property type="molecule type" value="Genomic_DNA"/>
</dbReference>
<feature type="domain" description="PepSY" evidence="2">
    <location>
        <begin position="4"/>
        <end position="73"/>
    </location>
</feature>
<dbReference type="Proteomes" id="UP001595456">
    <property type="component" value="Unassembled WGS sequence"/>
</dbReference>
<name>A0ABV7E304_9SPHN</name>
<keyword evidence="1" id="KW-0732">Signal</keyword>
<dbReference type="Pfam" id="PF13670">
    <property type="entry name" value="PepSY_2"/>
    <property type="match status" value="1"/>
</dbReference>
<keyword evidence="4" id="KW-1185">Reference proteome</keyword>
<dbReference type="RefSeq" id="WP_336925761.1">
    <property type="nucleotide sequence ID" value="NZ_JBANRO010000005.1"/>
</dbReference>
<comment type="caution">
    <text evidence="3">The sequence shown here is derived from an EMBL/GenBank/DDBJ whole genome shotgun (WGS) entry which is preliminary data.</text>
</comment>
<feature type="signal peptide" evidence="1">
    <location>
        <begin position="1"/>
        <end position="18"/>
    </location>
</feature>
<feature type="chain" id="PRO_5046909546" evidence="1">
    <location>
        <begin position="19"/>
        <end position="85"/>
    </location>
</feature>
<proteinExistence type="predicted"/>
<evidence type="ECO:0000313" key="3">
    <source>
        <dbReference type="EMBL" id="MFC3096862.1"/>
    </source>
</evidence>
<protein>
    <submittedName>
        <fullName evidence="3">PepSY domain-containing protein</fullName>
    </submittedName>
</protein>
<reference evidence="4" key="1">
    <citation type="journal article" date="2019" name="Int. J. Syst. Evol. Microbiol.">
        <title>The Global Catalogue of Microorganisms (GCM) 10K type strain sequencing project: providing services to taxonomists for standard genome sequencing and annotation.</title>
        <authorList>
            <consortium name="The Broad Institute Genomics Platform"/>
            <consortium name="The Broad Institute Genome Sequencing Center for Infectious Disease"/>
            <person name="Wu L."/>
            <person name="Ma J."/>
        </authorList>
    </citation>
    <scope>NUCLEOTIDE SEQUENCE [LARGE SCALE GENOMIC DNA]</scope>
    <source>
        <strain evidence="4">KCTC 52607</strain>
    </source>
</reference>
<evidence type="ECO:0000259" key="2">
    <source>
        <dbReference type="Pfam" id="PF13670"/>
    </source>
</evidence>
<accession>A0ABV7E304</accession>
<evidence type="ECO:0000313" key="4">
    <source>
        <dbReference type="Proteomes" id="UP001595456"/>
    </source>
</evidence>
<organism evidence="3 4">
    <name type="scientific">Alteraurantiacibacter palmitatis</name>
    <dbReference type="NCBI Taxonomy" id="2054628"/>
    <lineage>
        <taxon>Bacteria</taxon>
        <taxon>Pseudomonadati</taxon>
        <taxon>Pseudomonadota</taxon>
        <taxon>Alphaproteobacteria</taxon>
        <taxon>Sphingomonadales</taxon>
        <taxon>Erythrobacteraceae</taxon>
        <taxon>Alteraurantiacibacter</taxon>
    </lineage>
</organism>
<dbReference type="InterPro" id="IPR025711">
    <property type="entry name" value="PepSY"/>
</dbReference>